<dbReference type="Gene3D" id="1.10.490.10">
    <property type="entry name" value="Globins"/>
    <property type="match status" value="1"/>
</dbReference>
<comment type="caution">
    <text evidence="5">The sequence shown here is derived from an EMBL/GenBank/DDBJ whole genome shotgun (WGS) entry which is preliminary data.</text>
</comment>
<keyword evidence="1" id="KW-0813">Transport</keyword>
<proteinExistence type="predicted"/>
<dbReference type="Proteomes" id="UP001274321">
    <property type="component" value="Unassembled WGS sequence"/>
</dbReference>
<dbReference type="Pfam" id="PF01152">
    <property type="entry name" value="Bac_globin"/>
    <property type="match status" value="1"/>
</dbReference>
<organism evidence="5 6">
    <name type="scientific">Terrihabitans rhizophilus</name>
    <dbReference type="NCBI Taxonomy" id="3092662"/>
    <lineage>
        <taxon>Bacteria</taxon>
        <taxon>Pseudomonadati</taxon>
        <taxon>Pseudomonadota</taxon>
        <taxon>Alphaproteobacteria</taxon>
        <taxon>Hyphomicrobiales</taxon>
        <taxon>Terrihabitans</taxon>
    </lineage>
</organism>
<dbReference type="InterPro" id="IPR012292">
    <property type="entry name" value="Globin/Proto"/>
</dbReference>
<evidence type="ECO:0000256" key="2">
    <source>
        <dbReference type="ARBA" id="ARBA00022617"/>
    </source>
</evidence>
<name>A0ABU4RNW1_9HYPH</name>
<sequence>MSDPAAHLDLGEEDIQRLVHRFYGRVRQDDLIGPVFNERVTNWDEHLANLCDFWSSVVLRTRRYEGRPMRAHLTLPIEDRHFDRWLALFEQTAREELEPPVAEIFLSRARQIADSFEFGLAAQRGEIRGPRHRTVAR</sequence>
<evidence type="ECO:0000313" key="6">
    <source>
        <dbReference type="Proteomes" id="UP001274321"/>
    </source>
</evidence>
<dbReference type="SUPFAM" id="SSF46458">
    <property type="entry name" value="Globin-like"/>
    <property type="match status" value="1"/>
</dbReference>
<keyword evidence="2" id="KW-0349">Heme</keyword>
<dbReference type="EMBL" id="JAXAFJ010000005">
    <property type="protein sequence ID" value="MDX6806528.1"/>
    <property type="molecule type" value="Genomic_DNA"/>
</dbReference>
<reference evidence="5 6" key="1">
    <citation type="submission" date="2023-11" db="EMBL/GenBank/DDBJ databases">
        <authorList>
            <person name="Bao R."/>
        </authorList>
    </citation>
    <scope>NUCLEOTIDE SEQUENCE [LARGE SCALE GENOMIC DNA]</scope>
    <source>
        <strain evidence="5 6">PJ23</strain>
    </source>
</reference>
<evidence type="ECO:0000256" key="4">
    <source>
        <dbReference type="ARBA" id="ARBA00023004"/>
    </source>
</evidence>
<evidence type="ECO:0000256" key="3">
    <source>
        <dbReference type="ARBA" id="ARBA00022723"/>
    </source>
</evidence>
<dbReference type="InterPro" id="IPR009050">
    <property type="entry name" value="Globin-like_sf"/>
</dbReference>
<dbReference type="CDD" id="cd08916">
    <property type="entry name" value="TrHb3_P"/>
    <property type="match status" value="1"/>
</dbReference>
<keyword evidence="6" id="KW-1185">Reference proteome</keyword>
<keyword evidence="4" id="KW-0408">Iron</keyword>
<dbReference type="RefSeq" id="WP_319844654.1">
    <property type="nucleotide sequence ID" value="NZ_JAXAFJ010000005.1"/>
</dbReference>
<evidence type="ECO:0000313" key="5">
    <source>
        <dbReference type="EMBL" id="MDX6806528.1"/>
    </source>
</evidence>
<accession>A0ABU4RNW1</accession>
<keyword evidence="3" id="KW-0479">Metal-binding</keyword>
<protein>
    <submittedName>
        <fullName evidence="5">Group III truncated hemoglobin</fullName>
    </submittedName>
</protein>
<gene>
    <name evidence="5" type="ORF">SCD90_10660</name>
</gene>
<evidence type="ECO:0000256" key="1">
    <source>
        <dbReference type="ARBA" id="ARBA00022448"/>
    </source>
</evidence>
<dbReference type="InterPro" id="IPR001486">
    <property type="entry name" value="Hemoglobin_trunc"/>
</dbReference>